<protein>
    <submittedName>
        <fullName evidence="2">Uncharacterized protein</fullName>
    </submittedName>
</protein>
<keyword evidence="3" id="KW-1185">Reference proteome</keyword>
<dbReference type="Proteomes" id="UP000245469">
    <property type="component" value="Unassembled WGS sequence"/>
</dbReference>
<proteinExistence type="predicted"/>
<reference evidence="2 3" key="1">
    <citation type="submission" date="2018-03" db="EMBL/GenBank/DDBJ databases">
        <title>Genomic Encyclopedia of Archaeal and Bacterial Type Strains, Phase II (KMG-II): from individual species to whole genera.</title>
        <authorList>
            <person name="Goeker M."/>
        </authorList>
    </citation>
    <scope>NUCLEOTIDE SEQUENCE [LARGE SCALE GENOMIC DNA]</scope>
    <source>
        <strain evidence="2 3">DSM 44889</strain>
    </source>
</reference>
<feature type="compositionally biased region" description="Low complexity" evidence="1">
    <location>
        <begin position="94"/>
        <end position="104"/>
    </location>
</feature>
<gene>
    <name evidence="2" type="ORF">BXY45_11781</name>
</gene>
<comment type="caution">
    <text evidence="2">The sequence shown here is derived from an EMBL/GenBank/DDBJ whole genome shotgun (WGS) entry which is preliminary data.</text>
</comment>
<evidence type="ECO:0000313" key="3">
    <source>
        <dbReference type="Proteomes" id="UP000245469"/>
    </source>
</evidence>
<feature type="region of interest" description="Disordered" evidence="1">
    <location>
        <begin position="94"/>
        <end position="121"/>
    </location>
</feature>
<organism evidence="2 3">
    <name type="scientific">Quadrisphaera granulorum</name>
    <dbReference type="NCBI Taxonomy" id="317664"/>
    <lineage>
        <taxon>Bacteria</taxon>
        <taxon>Bacillati</taxon>
        <taxon>Actinomycetota</taxon>
        <taxon>Actinomycetes</taxon>
        <taxon>Kineosporiales</taxon>
        <taxon>Kineosporiaceae</taxon>
        <taxon>Quadrisphaera</taxon>
    </lineage>
</organism>
<name>A0A316A5M5_9ACTN</name>
<dbReference type="AlphaFoldDB" id="A0A316A5M5"/>
<dbReference type="OrthoDB" id="9182727at2"/>
<accession>A0A316A5M5</accession>
<dbReference type="RefSeq" id="WP_109775089.1">
    <property type="nucleotide sequence ID" value="NZ_QGDQ01000017.1"/>
</dbReference>
<evidence type="ECO:0000313" key="2">
    <source>
        <dbReference type="EMBL" id="PWJ52829.1"/>
    </source>
</evidence>
<dbReference type="EMBL" id="QGDQ01000017">
    <property type="protein sequence ID" value="PWJ52829.1"/>
    <property type="molecule type" value="Genomic_DNA"/>
</dbReference>
<sequence>MAADVNHHCPANASMRRVAYQYSLMSTRGFTKHAVAYARTHGIALHDFSGDAWQAVRDTVDLAVETFMPLLAGAGGYKAVPLSSLRRLLRRRWPPSSAPTATIPSPWPRSTGRARAAPRQVAAHRLPVRAAAAGAAP</sequence>
<evidence type="ECO:0000256" key="1">
    <source>
        <dbReference type="SAM" id="MobiDB-lite"/>
    </source>
</evidence>